<dbReference type="Pfam" id="PF02518">
    <property type="entry name" value="HATPase_c"/>
    <property type="match status" value="1"/>
</dbReference>
<feature type="modified residue" description="4-aspartylphosphate" evidence="6">
    <location>
        <position position="56"/>
    </location>
</feature>
<evidence type="ECO:0000313" key="10">
    <source>
        <dbReference type="Proteomes" id="UP000220922"/>
    </source>
</evidence>
<evidence type="ECO:0000313" key="9">
    <source>
        <dbReference type="EMBL" id="PDV96889.1"/>
    </source>
</evidence>
<feature type="domain" description="Response regulatory" evidence="8">
    <location>
        <begin position="7"/>
        <end position="123"/>
    </location>
</feature>
<dbReference type="SMART" id="SM00448">
    <property type="entry name" value="REC"/>
    <property type="match status" value="1"/>
</dbReference>
<dbReference type="Gene3D" id="3.30.565.10">
    <property type="entry name" value="Histidine kinase-like ATPase, C-terminal domain"/>
    <property type="match status" value="1"/>
</dbReference>
<organism evidence="9 10">
    <name type="scientific">Candidatus Chloroploca asiatica</name>
    <dbReference type="NCBI Taxonomy" id="1506545"/>
    <lineage>
        <taxon>Bacteria</taxon>
        <taxon>Bacillati</taxon>
        <taxon>Chloroflexota</taxon>
        <taxon>Chloroflexia</taxon>
        <taxon>Chloroflexales</taxon>
        <taxon>Chloroflexineae</taxon>
        <taxon>Oscillochloridaceae</taxon>
        <taxon>Candidatus Chloroploca</taxon>
    </lineage>
</organism>
<dbReference type="GO" id="GO:0000155">
    <property type="term" value="F:phosphorelay sensor kinase activity"/>
    <property type="evidence" value="ECO:0007669"/>
    <property type="project" value="InterPro"/>
</dbReference>
<protein>
    <recommendedName>
        <fullName evidence="2">histidine kinase</fullName>
        <ecNumber evidence="2">2.7.13.3</ecNumber>
    </recommendedName>
</protein>
<dbReference type="InterPro" id="IPR003661">
    <property type="entry name" value="HisK_dim/P_dom"/>
</dbReference>
<dbReference type="EC" id="2.7.13.3" evidence="2"/>
<dbReference type="PROSITE" id="PS50110">
    <property type="entry name" value="RESPONSE_REGULATORY"/>
    <property type="match status" value="1"/>
</dbReference>
<dbReference type="Gene3D" id="3.40.50.2300">
    <property type="match status" value="1"/>
</dbReference>
<dbReference type="OrthoDB" id="9790669at2"/>
<keyword evidence="5" id="KW-0902">Two-component regulatory system</keyword>
<dbReference type="PANTHER" id="PTHR43547:SF2">
    <property type="entry name" value="HYBRID SIGNAL TRANSDUCTION HISTIDINE KINASE C"/>
    <property type="match status" value="1"/>
</dbReference>
<dbReference type="AlphaFoldDB" id="A0A2H3KGP8"/>
<evidence type="ECO:0000256" key="1">
    <source>
        <dbReference type="ARBA" id="ARBA00000085"/>
    </source>
</evidence>
<dbReference type="SUPFAM" id="SSF55874">
    <property type="entry name" value="ATPase domain of HSP90 chaperone/DNA topoisomerase II/histidine kinase"/>
    <property type="match status" value="1"/>
</dbReference>
<keyword evidence="3 6" id="KW-0597">Phosphoprotein</keyword>
<keyword evidence="4 9" id="KW-0418">Kinase</keyword>
<evidence type="ECO:0000256" key="6">
    <source>
        <dbReference type="PROSITE-ProRule" id="PRU00169"/>
    </source>
</evidence>
<comment type="caution">
    <text evidence="9">The sequence shown here is derived from an EMBL/GenBank/DDBJ whole genome shotgun (WGS) entry which is preliminary data.</text>
</comment>
<dbReference type="RefSeq" id="WP_097655016.1">
    <property type="nucleotide sequence ID" value="NZ_LYXE01000173.1"/>
</dbReference>
<sequence length="392" mass="43441">MNDALPGILYIEDNLDNQRLVQRILGNQGYHVVVANDGPSGLALAREMMPVIILVDLGIPGLDGYETTTRLRSLIHLHNVPIVALTADGSPGARERALVAGCDGYLVKPIDPRRLPMVVSEFIAGHRERVSVPAEEADLLRAYSQKLVERLEQRVLELSAANAELGELDRLKSQFLSTLSHELRTPMTSLMGYLDLFEQGMLGPLTKEQQEGLVVMRRSGETLAQQLNNLLYFQELRGRTMDPQMLDPIAMLKPTFESFQERARGEGVLMDVVTCQAAPILADAKSLTQMTQALLDNALKYTPRGGRIRLLFHDEPSRFILRCEDNGPGIGKEHLEKIFLPFYRVELPNTTVKPGAGLGLAIARHIAEAHGAQLTVRSQVRIGTVFTVVFPR</sequence>
<evidence type="ECO:0000256" key="4">
    <source>
        <dbReference type="ARBA" id="ARBA00022777"/>
    </source>
</evidence>
<dbReference type="SUPFAM" id="SSF52172">
    <property type="entry name" value="CheY-like"/>
    <property type="match status" value="1"/>
</dbReference>
<evidence type="ECO:0000256" key="5">
    <source>
        <dbReference type="ARBA" id="ARBA00023012"/>
    </source>
</evidence>
<proteinExistence type="predicted"/>
<dbReference type="SMART" id="SM00388">
    <property type="entry name" value="HisKA"/>
    <property type="match status" value="1"/>
</dbReference>
<keyword evidence="4 9" id="KW-0808">Transferase</keyword>
<dbReference type="PROSITE" id="PS50109">
    <property type="entry name" value="HIS_KIN"/>
    <property type="match status" value="1"/>
</dbReference>
<evidence type="ECO:0000259" key="8">
    <source>
        <dbReference type="PROSITE" id="PS50110"/>
    </source>
</evidence>
<gene>
    <name evidence="9" type="ORF">A9Q02_19985</name>
</gene>
<dbReference type="InterPro" id="IPR036097">
    <property type="entry name" value="HisK_dim/P_sf"/>
</dbReference>
<dbReference type="InterPro" id="IPR004358">
    <property type="entry name" value="Sig_transdc_His_kin-like_C"/>
</dbReference>
<evidence type="ECO:0000259" key="7">
    <source>
        <dbReference type="PROSITE" id="PS50109"/>
    </source>
</evidence>
<reference evidence="9 10" key="1">
    <citation type="submission" date="2016-05" db="EMBL/GenBank/DDBJ databases">
        <authorList>
            <person name="Lavstsen T."/>
            <person name="Jespersen J.S."/>
        </authorList>
    </citation>
    <scope>NUCLEOTIDE SEQUENCE [LARGE SCALE GENOMIC DNA]</scope>
    <source>
        <strain evidence="9 10">B7-9</strain>
    </source>
</reference>
<dbReference type="InterPro" id="IPR003594">
    <property type="entry name" value="HATPase_dom"/>
</dbReference>
<dbReference type="PRINTS" id="PR00344">
    <property type="entry name" value="BCTRLSENSOR"/>
</dbReference>
<dbReference type="Proteomes" id="UP000220922">
    <property type="component" value="Unassembled WGS sequence"/>
</dbReference>
<accession>A0A2H3KGP8</accession>
<dbReference type="CDD" id="cd00082">
    <property type="entry name" value="HisKA"/>
    <property type="match status" value="1"/>
</dbReference>
<dbReference type="Gene3D" id="1.10.287.130">
    <property type="match status" value="1"/>
</dbReference>
<dbReference type="InterPro" id="IPR036890">
    <property type="entry name" value="HATPase_C_sf"/>
</dbReference>
<dbReference type="SUPFAM" id="SSF47384">
    <property type="entry name" value="Homodimeric domain of signal transducing histidine kinase"/>
    <property type="match status" value="1"/>
</dbReference>
<dbReference type="InterPro" id="IPR011006">
    <property type="entry name" value="CheY-like_superfamily"/>
</dbReference>
<keyword evidence="10" id="KW-1185">Reference proteome</keyword>
<feature type="domain" description="Histidine kinase" evidence="7">
    <location>
        <begin position="178"/>
        <end position="392"/>
    </location>
</feature>
<dbReference type="CDD" id="cd00075">
    <property type="entry name" value="HATPase"/>
    <property type="match status" value="1"/>
</dbReference>
<evidence type="ECO:0000256" key="3">
    <source>
        <dbReference type="ARBA" id="ARBA00022553"/>
    </source>
</evidence>
<dbReference type="Pfam" id="PF00072">
    <property type="entry name" value="Response_reg"/>
    <property type="match status" value="1"/>
</dbReference>
<comment type="catalytic activity">
    <reaction evidence="1">
        <text>ATP + protein L-histidine = ADP + protein N-phospho-L-histidine.</text>
        <dbReference type="EC" id="2.7.13.3"/>
    </reaction>
</comment>
<dbReference type="EMBL" id="LYXE01000173">
    <property type="protein sequence ID" value="PDV96889.1"/>
    <property type="molecule type" value="Genomic_DNA"/>
</dbReference>
<dbReference type="SMART" id="SM00387">
    <property type="entry name" value="HATPase_c"/>
    <property type="match status" value="1"/>
</dbReference>
<dbReference type="PANTHER" id="PTHR43547">
    <property type="entry name" value="TWO-COMPONENT HISTIDINE KINASE"/>
    <property type="match status" value="1"/>
</dbReference>
<dbReference type="InterPro" id="IPR005467">
    <property type="entry name" value="His_kinase_dom"/>
</dbReference>
<dbReference type="Pfam" id="PF00512">
    <property type="entry name" value="HisKA"/>
    <property type="match status" value="1"/>
</dbReference>
<evidence type="ECO:0000256" key="2">
    <source>
        <dbReference type="ARBA" id="ARBA00012438"/>
    </source>
</evidence>
<name>A0A2H3KGP8_9CHLR</name>
<dbReference type="InterPro" id="IPR001789">
    <property type="entry name" value="Sig_transdc_resp-reg_receiver"/>
</dbReference>